<protein>
    <submittedName>
        <fullName evidence="1">Uncharacterized protein</fullName>
    </submittedName>
</protein>
<dbReference type="Proteomes" id="UP000198889">
    <property type="component" value="Unassembled WGS sequence"/>
</dbReference>
<dbReference type="RefSeq" id="WP_091444159.1">
    <property type="nucleotide sequence ID" value="NZ_FMTP01000010.1"/>
</dbReference>
<dbReference type="EMBL" id="FMTP01000010">
    <property type="protein sequence ID" value="SCW95658.1"/>
    <property type="molecule type" value="Genomic_DNA"/>
</dbReference>
<organism evidence="1 2">
    <name type="scientific">Ancylobacter rudongensis</name>
    <dbReference type="NCBI Taxonomy" id="177413"/>
    <lineage>
        <taxon>Bacteria</taxon>
        <taxon>Pseudomonadati</taxon>
        <taxon>Pseudomonadota</taxon>
        <taxon>Alphaproteobacteria</taxon>
        <taxon>Hyphomicrobiales</taxon>
        <taxon>Xanthobacteraceae</taxon>
        <taxon>Ancylobacter</taxon>
    </lineage>
</organism>
<keyword evidence="2" id="KW-1185">Reference proteome</keyword>
<reference evidence="2" key="1">
    <citation type="submission" date="2016-10" db="EMBL/GenBank/DDBJ databases">
        <authorList>
            <person name="Varghese N."/>
            <person name="Submissions S."/>
        </authorList>
    </citation>
    <scope>NUCLEOTIDE SEQUENCE [LARGE SCALE GENOMIC DNA]</scope>
    <source>
        <strain evidence="2">CGMCC 1.1761</strain>
    </source>
</reference>
<dbReference type="STRING" id="177413.SAMN05660859_0080"/>
<sequence>MTKIINLDAFVKPSPVTLDIDGVKHPMATATLDTFFANAKDLEDLKLDGGPVKELQVMIRMINRAFPSLTEAQIRSWSLEQLNGIAEIARTASGEVVEEAPAADQVGKAPSAS</sequence>
<gene>
    <name evidence="1" type="ORF">SAMN05660859_0080</name>
</gene>
<proteinExistence type="predicted"/>
<accession>A0A1G4UPU5</accession>
<dbReference type="AlphaFoldDB" id="A0A1G4UPU5"/>
<evidence type="ECO:0000313" key="2">
    <source>
        <dbReference type="Proteomes" id="UP000198889"/>
    </source>
</evidence>
<name>A0A1G4UPU5_9HYPH</name>
<evidence type="ECO:0000313" key="1">
    <source>
        <dbReference type="EMBL" id="SCW95658.1"/>
    </source>
</evidence>